<protein>
    <recommendedName>
        <fullName evidence="4 10">Enolase</fullName>
        <ecNumber evidence="3 10">4.2.1.11</ecNumber>
    </recommendedName>
    <alternativeName>
        <fullName evidence="10">2-phospho-D-glycerate hydro-lyase</fullName>
    </alternativeName>
    <alternativeName>
        <fullName evidence="10">2-phosphoglycerate dehydratase</fullName>
    </alternativeName>
</protein>
<dbReference type="SUPFAM" id="SSF51604">
    <property type="entry name" value="Enolase C-terminal domain-like"/>
    <property type="match status" value="1"/>
</dbReference>
<proteinExistence type="inferred from homology"/>
<evidence type="ECO:0000256" key="4">
    <source>
        <dbReference type="ARBA" id="ARBA00017068"/>
    </source>
</evidence>
<feature type="binding site" evidence="10">
    <location>
        <position position="368"/>
    </location>
    <ligand>
        <name>(2R)-2-phosphoglycerate</name>
        <dbReference type="ChEBI" id="CHEBI:58289"/>
    </ligand>
</feature>
<evidence type="ECO:0000256" key="11">
    <source>
        <dbReference type="PIRSR" id="PIRSR001400-1"/>
    </source>
</evidence>
<dbReference type="GO" id="GO:0000287">
    <property type="term" value="F:magnesium ion binding"/>
    <property type="evidence" value="ECO:0007669"/>
    <property type="project" value="UniProtKB-UniRule"/>
</dbReference>
<keyword evidence="6 10" id="KW-0460">Magnesium</keyword>
<comment type="caution">
    <text evidence="15">The sequence shown here is derived from an EMBL/GenBank/DDBJ whole genome shotgun (WGS) entry which is preliminary data.</text>
</comment>
<feature type="domain" description="Enolase N-terminal" evidence="14">
    <location>
        <begin position="4"/>
        <end position="133"/>
    </location>
</feature>
<dbReference type="SFLD" id="SFLDF00002">
    <property type="entry name" value="enolase"/>
    <property type="match status" value="1"/>
</dbReference>
<dbReference type="GO" id="GO:0005576">
    <property type="term" value="C:extracellular region"/>
    <property type="evidence" value="ECO:0007669"/>
    <property type="project" value="UniProtKB-SubCell"/>
</dbReference>
<dbReference type="SFLD" id="SFLDG00178">
    <property type="entry name" value="enolase"/>
    <property type="match status" value="1"/>
</dbReference>
<feature type="binding site" evidence="10">
    <location>
        <position position="338"/>
    </location>
    <ligand>
        <name>(2R)-2-phosphoglycerate</name>
        <dbReference type="ChEBI" id="CHEBI:58289"/>
    </ligand>
</feature>
<evidence type="ECO:0000256" key="6">
    <source>
        <dbReference type="ARBA" id="ARBA00022842"/>
    </source>
</evidence>
<dbReference type="SMART" id="SM01192">
    <property type="entry name" value="Enolase_C"/>
    <property type="match status" value="1"/>
</dbReference>
<accession>A0A4R6VTY0</accession>
<dbReference type="SUPFAM" id="SSF54826">
    <property type="entry name" value="Enolase N-terminal domain-like"/>
    <property type="match status" value="1"/>
</dbReference>
<dbReference type="PANTHER" id="PTHR11902:SF1">
    <property type="entry name" value="ENOLASE"/>
    <property type="match status" value="1"/>
</dbReference>
<dbReference type="InterPro" id="IPR000941">
    <property type="entry name" value="Enolase"/>
</dbReference>
<dbReference type="PIRSF" id="PIRSF001400">
    <property type="entry name" value="Enolase"/>
    <property type="match status" value="1"/>
</dbReference>
<dbReference type="Pfam" id="PF03952">
    <property type="entry name" value="Enolase_N"/>
    <property type="match status" value="1"/>
</dbReference>
<dbReference type="NCBIfam" id="TIGR01060">
    <property type="entry name" value="eno"/>
    <property type="match status" value="1"/>
</dbReference>
<feature type="binding site" evidence="10 12">
    <location>
        <position position="313"/>
    </location>
    <ligand>
        <name>Mg(2+)</name>
        <dbReference type="ChEBI" id="CHEBI:18420"/>
    </ligand>
</feature>
<dbReference type="UniPathway" id="UPA00109">
    <property type="reaction ID" value="UER00187"/>
</dbReference>
<evidence type="ECO:0000259" key="14">
    <source>
        <dbReference type="SMART" id="SM01193"/>
    </source>
</evidence>
<keyword evidence="16" id="KW-1185">Reference proteome</keyword>
<reference evidence="15 16" key="1">
    <citation type="submission" date="2019-03" db="EMBL/GenBank/DDBJ databases">
        <title>Genomic Encyclopedia of Type Strains, Phase III (KMG-III): the genomes of soil and plant-associated and newly described type strains.</title>
        <authorList>
            <person name="Whitman W."/>
        </authorList>
    </citation>
    <scope>NUCLEOTIDE SEQUENCE [LARGE SCALE GENOMIC DNA]</scope>
    <source>
        <strain evidence="15 16">CGMCC 1.7002</strain>
    </source>
</reference>
<dbReference type="RefSeq" id="WP_133570756.1">
    <property type="nucleotide sequence ID" value="NZ_SNYR01000001.1"/>
</dbReference>
<keyword evidence="10" id="KW-0963">Cytoplasm</keyword>
<name>A0A4R6VTY0_9HYPH</name>
<dbReference type="SFLD" id="SFLDS00001">
    <property type="entry name" value="Enolase"/>
    <property type="match status" value="1"/>
</dbReference>
<comment type="subcellular location">
    <subcellularLocation>
        <location evidence="10">Cytoplasm</location>
    </subcellularLocation>
    <subcellularLocation>
        <location evidence="10">Secreted</location>
    </subcellularLocation>
    <subcellularLocation>
        <location evidence="10">Cell surface</location>
    </subcellularLocation>
    <text evidence="10">Fractions of enolase are present in both the cytoplasm and on the cell surface.</text>
</comment>
<evidence type="ECO:0000313" key="15">
    <source>
        <dbReference type="EMBL" id="TDQ66030.1"/>
    </source>
</evidence>
<organism evidence="15 16">
    <name type="scientific">Maritalea mobilis</name>
    <dbReference type="NCBI Taxonomy" id="483324"/>
    <lineage>
        <taxon>Bacteria</taxon>
        <taxon>Pseudomonadati</taxon>
        <taxon>Pseudomonadota</taxon>
        <taxon>Alphaproteobacteria</taxon>
        <taxon>Hyphomicrobiales</taxon>
        <taxon>Devosiaceae</taxon>
        <taxon>Maritalea</taxon>
    </lineage>
</organism>
<comment type="cofactor">
    <cofactor evidence="10">
        <name>Mg(2+)</name>
        <dbReference type="ChEBI" id="CHEBI:18420"/>
    </cofactor>
    <text evidence="10">Binds a second Mg(2+) ion via substrate during catalysis.</text>
</comment>
<feature type="active site" description="Proton donor" evidence="10 11">
    <location>
        <position position="206"/>
    </location>
</feature>
<sequence>MTAIENIKGRRVWDSRGNPTIEVEITLENGKLGRAIAPAGASRGTREAIDLRDGGKHLRGMDVQKALHHLNHQIAPEFVGKNIEDQADLDQLLLQLDPSPLKSKLGGNAMVATSLAFLHASAANLDQPLWQRVSKLYGRTPSLPLPEIQIFGGGAHAGRRVDIQDFMVMVPGAKSFDEVMEITNEIYFAAGDLMKAKGQLAGVADEGGWWPNFDSNEEALETLVRAIEKAGEKPGDRVVISLDVAASEFGKDGQYKLALEDRDLSSAQLIELLGQWIADYPIASIEDPLGEDDPEGMIEFTKRFGDRVQIIGDDFLVTNAKLVKDAQQMGACNAVLIKVNQAGTVSEAIAAFEAASQQGWQSIVSARSGETEDVSISRLAVGLGAGQLKVGSFTRSERMAKWNEVLRIQDQLGAGAFVQGAPLHNTFWAQKGQ</sequence>
<dbReference type="SMART" id="SM01193">
    <property type="entry name" value="Enolase_N"/>
    <property type="match status" value="1"/>
</dbReference>
<evidence type="ECO:0000256" key="7">
    <source>
        <dbReference type="ARBA" id="ARBA00023152"/>
    </source>
</evidence>
<evidence type="ECO:0000313" key="16">
    <source>
        <dbReference type="Proteomes" id="UP000295391"/>
    </source>
</evidence>
<evidence type="ECO:0000256" key="3">
    <source>
        <dbReference type="ARBA" id="ARBA00012058"/>
    </source>
</evidence>
<evidence type="ECO:0000256" key="8">
    <source>
        <dbReference type="ARBA" id="ARBA00023239"/>
    </source>
</evidence>
<feature type="binding site" evidence="10">
    <location>
        <position position="164"/>
    </location>
    <ligand>
        <name>(2R)-2-phosphoglycerate</name>
        <dbReference type="ChEBI" id="CHEBI:58289"/>
    </ligand>
</feature>
<comment type="cofactor">
    <cofactor evidence="12">
        <name>Mg(2+)</name>
        <dbReference type="ChEBI" id="CHEBI:18420"/>
    </cofactor>
    <text evidence="12">Mg(2+) is required for catalysis and for stabilizing the dimer.</text>
</comment>
<dbReference type="PANTHER" id="PTHR11902">
    <property type="entry name" value="ENOLASE"/>
    <property type="match status" value="1"/>
</dbReference>
<evidence type="ECO:0000256" key="1">
    <source>
        <dbReference type="ARBA" id="ARBA00005031"/>
    </source>
</evidence>
<dbReference type="InterPro" id="IPR036849">
    <property type="entry name" value="Enolase-like_C_sf"/>
</dbReference>
<gene>
    <name evidence="10" type="primary">eno</name>
    <name evidence="15" type="ORF">ATL17_0015</name>
</gene>
<dbReference type="GO" id="GO:0004634">
    <property type="term" value="F:phosphopyruvate hydratase activity"/>
    <property type="evidence" value="ECO:0007669"/>
    <property type="project" value="UniProtKB-UniRule"/>
</dbReference>
<comment type="catalytic activity">
    <reaction evidence="10">
        <text>(2R)-2-phosphoglycerate = phosphoenolpyruvate + H2O</text>
        <dbReference type="Rhea" id="RHEA:10164"/>
        <dbReference type="ChEBI" id="CHEBI:15377"/>
        <dbReference type="ChEBI" id="CHEBI:58289"/>
        <dbReference type="ChEBI" id="CHEBI:58702"/>
        <dbReference type="EC" id="4.2.1.11"/>
    </reaction>
</comment>
<dbReference type="GO" id="GO:0006096">
    <property type="term" value="P:glycolytic process"/>
    <property type="evidence" value="ECO:0007669"/>
    <property type="project" value="UniProtKB-UniRule"/>
</dbReference>
<evidence type="ECO:0000256" key="9">
    <source>
        <dbReference type="ARBA" id="ARBA00045763"/>
    </source>
</evidence>
<keyword evidence="8 10" id="KW-0456">Lyase</keyword>
<feature type="active site" description="Proton acceptor" evidence="10 11">
    <location>
        <position position="338"/>
    </location>
</feature>
<dbReference type="OrthoDB" id="4577602at2"/>
<evidence type="ECO:0000259" key="13">
    <source>
        <dbReference type="SMART" id="SM01192"/>
    </source>
</evidence>
<feature type="binding site" evidence="10 12">
    <location>
        <position position="286"/>
    </location>
    <ligand>
        <name>Mg(2+)</name>
        <dbReference type="ChEBI" id="CHEBI:18420"/>
    </ligand>
</feature>
<dbReference type="EC" id="4.2.1.11" evidence="3 10"/>
<dbReference type="InterPro" id="IPR029017">
    <property type="entry name" value="Enolase-like_N"/>
</dbReference>
<dbReference type="Gene3D" id="3.20.20.120">
    <property type="entry name" value="Enolase-like C-terminal domain"/>
    <property type="match status" value="1"/>
</dbReference>
<evidence type="ECO:0000256" key="12">
    <source>
        <dbReference type="PIRSR" id="PIRSR001400-3"/>
    </source>
</evidence>
<keyword evidence="7 10" id="KW-0324">Glycolysis</keyword>
<evidence type="ECO:0000256" key="5">
    <source>
        <dbReference type="ARBA" id="ARBA00022525"/>
    </source>
</evidence>
<dbReference type="Pfam" id="PF00113">
    <property type="entry name" value="Enolase_C"/>
    <property type="match status" value="1"/>
</dbReference>
<feature type="domain" description="Enolase C-terminal TIM barrel" evidence="13">
    <location>
        <begin position="140"/>
        <end position="426"/>
    </location>
</feature>
<dbReference type="GO" id="GO:0000015">
    <property type="term" value="C:phosphopyruvate hydratase complex"/>
    <property type="evidence" value="ECO:0007669"/>
    <property type="project" value="InterPro"/>
</dbReference>
<dbReference type="GO" id="GO:0009986">
    <property type="term" value="C:cell surface"/>
    <property type="evidence" value="ECO:0007669"/>
    <property type="project" value="UniProtKB-SubCell"/>
</dbReference>
<keyword evidence="5 10" id="KW-0964">Secreted</keyword>
<evidence type="ECO:0000256" key="10">
    <source>
        <dbReference type="HAMAP-Rule" id="MF_00318"/>
    </source>
</evidence>
<dbReference type="InterPro" id="IPR020811">
    <property type="entry name" value="Enolase_N"/>
</dbReference>
<dbReference type="AlphaFoldDB" id="A0A4R6VTY0"/>
<dbReference type="HAMAP" id="MF_00318">
    <property type="entry name" value="Enolase"/>
    <property type="match status" value="1"/>
</dbReference>
<dbReference type="PRINTS" id="PR00148">
    <property type="entry name" value="ENOLASE"/>
</dbReference>
<dbReference type="Proteomes" id="UP000295391">
    <property type="component" value="Unassembled WGS sequence"/>
</dbReference>
<dbReference type="InterPro" id="IPR020810">
    <property type="entry name" value="Enolase_C"/>
</dbReference>
<evidence type="ECO:0000256" key="2">
    <source>
        <dbReference type="ARBA" id="ARBA00009604"/>
    </source>
</evidence>
<feature type="binding site" evidence="10 12">
    <location>
        <position position="243"/>
    </location>
    <ligand>
        <name>Mg(2+)</name>
        <dbReference type="ChEBI" id="CHEBI:18420"/>
    </ligand>
</feature>
<dbReference type="Gene3D" id="3.30.390.10">
    <property type="entry name" value="Enolase-like, N-terminal domain"/>
    <property type="match status" value="1"/>
</dbReference>
<feature type="binding site" evidence="10">
    <location>
        <position position="389"/>
    </location>
    <ligand>
        <name>(2R)-2-phosphoglycerate</name>
        <dbReference type="ChEBI" id="CHEBI:58289"/>
    </ligand>
</feature>
<dbReference type="EMBL" id="SNYR01000001">
    <property type="protein sequence ID" value="TDQ66030.1"/>
    <property type="molecule type" value="Genomic_DNA"/>
</dbReference>
<feature type="binding site" evidence="10">
    <location>
        <position position="367"/>
    </location>
    <ligand>
        <name>(2R)-2-phosphoglycerate</name>
        <dbReference type="ChEBI" id="CHEBI:58289"/>
    </ligand>
</feature>
<comment type="function">
    <text evidence="9 10">Catalyzes the reversible conversion of 2-phosphoglycerate (2-PG) into phosphoenolpyruvate (PEP). It is essential for the degradation of carbohydrates via glycolysis.</text>
</comment>
<comment type="pathway">
    <text evidence="1 10">Carbohydrate degradation; glycolysis; pyruvate from D-glyceraldehyde 3-phosphate: step 4/5.</text>
</comment>
<dbReference type="CDD" id="cd03313">
    <property type="entry name" value="enolase"/>
    <property type="match status" value="1"/>
</dbReference>
<keyword evidence="10 12" id="KW-0479">Metal-binding</keyword>
<comment type="similarity">
    <text evidence="2 10">Belongs to the enolase family.</text>
</comment>